<keyword evidence="1" id="KW-0614">Plasmid</keyword>
<reference evidence="1 2" key="1">
    <citation type="submission" date="2024-02" db="EMBL/GenBank/DDBJ databases">
        <title>Distribution and functional of Brevundimonas-related endobacteria within Verticillium dahliae.</title>
        <authorList>
            <person name="Zeng H."/>
        </authorList>
    </citation>
    <scope>NUCLEOTIDE SEQUENCE [LARGE SCALE GENOMIC DNA]</scope>
    <source>
        <strain evidence="1 2">TRM 44200</strain>
        <plasmid evidence="1 2">unnamed</plasmid>
    </source>
</reference>
<organism evidence="1 2">
    <name type="scientific">Brevundimonas olei</name>
    <dbReference type="NCBI Taxonomy" id="657642"/>
    <lineage>
        <taxon>Bacteria</taxon>
        <taxon>Pseudomonadati</taxon>
        <taxon>Pseudomonadota</taxon>
        <taxon>Alphaproteobacteria</taxon>
        <taxon>Caulobacterales</taxon>
        <taxon>Caulobacteraceae</taxon>
        <taxon>Brevundimonas</taxon>
    </lineage>
</organism>
<dbReference type="EMBL" id="CP146370">
    <property type="protein sequence ID" value="WWT56519.1"/>
    <property type="molecule type" value="Genomic_DNA"/>
</dbReference>
<keyword evidence="2" id="KW-1185">Reference proteome</keyword>
<evidence type="ECO:0000313" key="2">
    <source>
        <dbReference type="Proteomes" id="UP001363460"/>
    </source>
</evidence>
<protein>
    <submittedName>
        <fullName evidence="1">Uncharacterized protein</fullName>
    </submittedName>
</protein>
<proteinExistence type="predicted"/>
<accession>A0ABZ2IG27</accession>
<evidence type="ECO:0000313" key="1">
    <source>
        <dbReference type="EMBL" id="WWT56519.1"/>
    </source>
</evidence>
<gene>
    <name evidence="1" type="ORF">V8J38_16850</name>
</gene>
<dbReference type="RefSeq" id="WP_338578672.1">
    <property type="nucleotide sequence ID" value="NZ_CP146370.1"/>
</dbReference>
<name>A0ABZ2IG27_9CAUL</name>
<sequence length="181" mass="19913">MHMATDAGNTRPYFKVDVHWPEEQRADKVGRTQTHDPVLAIAAFRRLLARDDLVGRPAAARLMVNGRRLYYSEFWKPIGSGRIHADAPIDLSVDRDGADALGRWTPSANSAALLVQRDGQVAPRAAAADVQGGTEDDDVRDLAAFMNEKGWIVRDRGAQALPLTEVAKAILEFWDAPVLDT</sequence>
<dbReference type="Proteomes" id="UP001363460">
    <property type="component" value="Plasmid unnamed"/>
</dbReference>
<geneLocation type="plasmid" evidence="1 2">
    <name>unnamed</name>
</geneLocation>